<feature type="transmembrane region" description="Helical" evidence="7">
    <location>
        <begin position="165"/>
        <end position="186"/>
    </location>
</feature>
<gene>
    <name evidence="9" type="ORF">L0C25_10160</name>
</gene>
<evidence type="ECO:0000256" key="3">
    <source>
        <dbReference type="ARBA" id="ARBA00022692"/>
    </source>
</evidence>
<dbReference type="InterPro" id="IPR022764">
    <property type="entry name" value="Peptidase_S54_rhomboid_dom"/>
</dbReference>
<feature type="domain" description="Peptidase S54 rhomboid" evidence="8">
    <location>
        <begin position="127"/>
        <end position="255"/>
    </location>
</feature>
<evidence type="ECO:0000256" key="7">
    <source>
        <dbReference type="SAM" id="Phobius"/>
    </source>
</evidence>
<evidence type="ECO:0000256" key="2">
    <source>
        <dbReference type="ARBA" id="ARBA00009045"/>
    </source>
</evidence>
<dbReference type="KEGG" id="sgrg:L0C25_10160"/>
<feature type="transmembrane region" description="Helical" evidence="7">
    <location>
        <begin position="192"/>
        <end position="212"/>
    </location>
</feature>
<dbReference type="EMBL" id="CP094970">
    <property type="protein sequence ID" value="UYM07407.1"/>
    <property type="molecule type" value="Genomic_DNA"/>
</dbReference>
<reference evidence="9" key="1">
    <citation type="submission" date="2022-01" db="EMBL/GenBank/DDBJ databases">
        <title>Nocardioidaceae gen. sp. A5X3R13.</title>
        <authorList>
            <person name="Lopez Marin M.A."/>
            <person name="Uhlik O."/>
        </authorList>
    </citation>
    <scope>NUCLEOTIDE SEQUENCE</scope>
    <source>
        <strain evidence="9">A5X3R13</strain>
    </source>
</reference>
<keyword evidence="10" id="KW-1185">Reference proteome</keyword>
<feature type="transmembrane region" description="Helical" evidence="7">
    <location>
        <begin position="267"/>
        <end position="286"/>
    </location>
</feature>
<evidence type="ECO:0000313" key="10">
    <source>
        <dbReference type="Proteomes" id="UP001164390"/>
    </source>
</evidence>
<dbReference type="PANTHER" id="PTHR43731">
    <property type="entry name" value="RHOMBOID PROTEASE"/>
    <property type="match status" value="1"/>
</dbReference>
<evidence type="ECO:0000256" key="1">
    <source>
        <dbReference type="ARBA" id="ARBA00004141"/>
    </source>
</evidence>
<comment type="subcellular location">
    <subcellularLocation>
        <location evidence="1">Membrane</location>
        <topology evidence="1">Multi-pass membrane protein</topology>
    </subcellularLocation>
</comment>
<dbReference type="Pfam" id="PF01694">
    <property type="entry name" value="Rhomboid"/>
    <property type="match status" value="1"/>
</dbReference>
<proteinExistence type="inferred from homology"/>
<evidence type="ECO:0000256" key="6">
    <source>
        <dbReference type="ARBA" id="ARBA00023136"/>
    </source>
</evidence>
<dbReference type="SUPFAM" id="SSF144091">
    <property type="entry name" value="Rhomboid-like"/>
    <property type="match status" value="1"/>
</dbReference>
<sequence>MSQPADAAPPYCYRHPDRETYIKCQRCGRPICPDCMRQASVGFQCPECVAEGARSVRQSRTVAGGLAPAQVGIVSYVLIGINVVAFLAQLVTGGNDGTVTHWGAMLTESAWARENGEVVELTGVEDGGWWRIVTSGFLHFGFIHIMFNMYALYLFGPMLERMLGYVRFIAMYMTSLVAGSLFVYLFADPRTLTAGASGAIFGLLGCTLVLFLKHGYDVRVLLGLLAINAFITFAFGGISWQAHLGGFVAGVLCGGALGFAPRQGRTYVQVAAFAVLWIAIAAGFVLRTGQLTA</sequence>
<evidence type="ECO:0000256" key="4">
    <source>
        <dbReference type="ARBA" id="ARBA00022801"/>
    </source>
</evidence>
<name>A0AA46YM70_9ACTN</name>
<dbReference type="InterPro" id="IPR050925">
    <property type="entry name" value="Rhomboid_protease_S54"/>
</dbReference>
<dbReference type="Proteomes" id="UP001164390">
    <property type="component" value="Chromosome"/>
</dbReference>
<accession>A0AA46YM70</accession>
<dbReference type="GO" id="GO:0006508">
    <property type="term" value="P:proteolysis"/>
    <property type="evidence" value="ECO:0007669"/>
    <property type="project" value="UniProtKB-KW"/>
</dbReference>
<dbReference type="GO" id="GO:0016020">
    <property type="term" value="C:membrane"/>
    <property type="evidence" value="ECO:0007669"/>
    <property type="project" value="UniProtKB-SubCell"/>
</dbReference>
<dbReference type="GO" id="GO:0004252">
    <property type="term" value="F:serine-type endopeptidase activity"/>
    <property type="evidence" value="ECO:0007669"/>
    <property type="project" value="InterPro"/>
</dbReference>
<comment type="similarity">
    <text evidence="2">Belongs to the peptidase S54 family.</text>
</comment>
<dbReference type="InterPro" id="IPR035952">
    <property type="entry name" value="Rhomboid-like_sf"/>
</dbReference>
<keyword evidence="9" id="KW-0645">Protease</keyword>
<dbReference type="RefSeq" id="WP_271636381.1">
    <property type="nucleotide sequence ID" value="NZ_CP094970.1"/>
</dbReference>
<keyword evidence="4" id="KW-0378">Hydrolase</keyword>
<feature type="transmembrane region" description="Helical" evidence="7">
    <location>
        <begin position="219"/>
        <end position="238"/>
    </location>
</feature>
<keyword evidence="3 7" id="KW-0812">Transmembrane</keyword>
<dbReference type="PANTHER" id="PTHR43731:SF14">
    <property type="entry name" value="PRESENILIN-ASSOCIATED RHOMBOID-LIKE PROTEIN, MITOCHONDRIAL"/>
    <property type="match status" value="1"/>
</dbReference>
<dbReference type="Gene3D" id="1.20.1540.10">
    <property type="entry name" value="Rhomboid-like"/>
    <property type="match status" value="1"/>
</dbReference>
<dbReference type="AlphaFoldDB" id="A0AA46YM70"/>
<evidence type="ECO:0000256" key="5">
    <source>
        <dbReference type="ARBA" id="ARBA00022989"/>
    </source>
</evidence>
<keyword evidence="5 7" id="KW-1133">Transmembrane helix</keyword>
<organism evidence="9 10">
    <name type="scientific">Solicola gregarius</name>
    <dbReference type="NCBI Taxonomy" id="2908642"/>
    <lineage>
        <taxon>Bacteria</taxon>
        <taxon>Bacillati</taxon>
        <taxon>Actinomycetota</taxon>
        <taxon>Actinomycetes</taxon>
        <taxon>Propionibacteriales</taxon>
        <taxon>Nocardioidaceae</taxon>
        <taxon>Solicola</taxon>
    </lineage>
</organism>
<evidence type="ECO:0000259" key="8">
    <source>
        <dbReference type="Pfam" id="PF01694"/>
    </source>
</evidence>
<keyword evidence="6 7" id="KW-0472">Membrane</keyword>
<protein>
    <submittedName>
        <fullName evidence="9">Rhomboid family intramembrane serine protease</fullName>
    </submittedName>
</protein>
<feature type="transmembrane region" description="Helical" evidence="7">
    <location>
        <begin position="62"/>
        <end position="88"/>
    </location>
</feature>
<evidence type="ECO:0000313" key="9">
    <source>
        <dbReference type="EMBL" id="UYM07407.1"/>
    </source>
</evidence>
<feature type="transmembrane region" description="Helical" evidence="7">
    <location>
        <begin position="129"/>
        <end position="153"/>
    </location>
</feature>